<evidence type="ECO:0000313" key="2">
    <source>
        <dbReference type="EMBL" id="GGN47101.1"/>
    </source>
</evidence>
<comment type="caution">
    <text evidence="2">The sequence shown here is derived from an EMBL/GenBank/DDBJ whole genome shotgun (WGS) entry which is preliminary data.</text>
</comment>
<evidence type="ECO:0000313" key="3">
    <source>
        <dbReference type="Proteomes" id="UP000645517"/>
    </source>
</evidence>
<sequence>MRIGELATRTAISVRALRHYDQAGVLSSVRQDTGYRMFTPDDIVREHLRGPLPVQQT</sequence>
<protein>
    <recommendedName>
        <fullName evidence="1">HTH merR-type domain-containing protein</fullName>
    </recommendedName>
</protein>
<reference evidence="3" key="1">
    <citation type="journal article" date="2019" name="Int. J. Syst. Evol. Microbiol.">
        <title>The Global Catalogue of Microorganisms (GCM) 10K type strain sequencing project: providing services to taxonomists for standard genome sequencing and annotation.</title>
        <authorList>
            <consortium name="The Broad Institute Genomics Platform"/>
            <consortium name="The Broad Institute Genome Sequencing Center for Infectious Disease"/>
            <person name="Wu L."/>
            <person name="Ma J."/>
        </authorList>
    </citation>
    <scope>NUCLEOTIDE SEQUENCE [LARGE SCALE GENOMIC DNA]</scope>
    <source>
        <strain evidence="3">JCM 16918</strain>
    </source>
</reference>
<dbReference type="RefSeq" id="WP_189059540.1">
    <property type="nucleotide sequence ID" value="NZ_BMOR01000036.1"/>
</dbReference>
<dbReference type="CDD" id="cd00592">
    <property type="entry name" value="HTH_MerR-like"/>
    <property type="match status" value="1"/>
</dbReference>
<evidence type="ECO:0000259" key="1">
    <source>
        <dbReference type="PROSITE" id="PS50937"/>
    </source>
</evidence>
<dbReference type="SMART" id="SM00422">
    <property type="entry name" value="HTH_MERR"/>
    <property type="match status" value="1"/>
</dbReference>
<dbReference type="PROSITE" id="PS50937">
    <property type="entry name" value="HTH_MERR_2"/>
    <property type="match status" value="1"/>
</dbReference>
<keyword evidence="3" id="KW-1185">Reference proteome</keyword>
<dbReference type="EMBL" id="BMOR01000036">
    <property type="protein sequence ID" value="GGN47101.1"/>
    <property type="molecule type" value="Genomic_DNA"/>
</dbReference>
<dbReference type="InterPro" id="IPR009061">
    <property type="entry name" value="DNA-bd_dom_put_sf"/>
</dbReference>
<name>A0ABQ2JIF4_9DEIO</name>
<gene>
    <name evidence="2" type="ORF">GCM10010842_38290</name>
</gene>
<organism evidence="2 3">
    <name type="scientific">Deinococcus daejeonensis</name>
    <dbReference type="NCBI Taxonomy" id="1007098"/>
    <lineage>
        <taxon>Bacteria</taxon>
        <taxon>Thermotogati</taxon>
        <taxon>Deinococcota</taxon>
        <taxon>Deinococci</taxon>
        <taxon>Deinococcales</taxon>
        <taxon>Deinococcaceae</taxon>
        <taxon>Deinococcus</taxon>
    </lineage>
</organism>
<dbReference type="SUPFAM" id="SSF46955">
    <property type="entry name" value="Putative DNA-binding domain"/>
    <property type="match status" value="1"/>
</dbReference>
<dbReference type="Proteomes" id="UP000645517">
    <property type="component" value="Unassembled WGS sequence"/>
</dbReference>
<accession>A0ABQ2JIF4</accession>
<dbReference type="Gene3D" id="1.10.1660.10">
    <property type="match status" value="1"/>
</dbReference>
<proteinExistence type="predicted"/>
<dbReference type="Pfam" id="PF00376">
    <property type="entry name" value="MerR"/>
    <property type="match status" value="1"/>
</dbReference>
<dbReference type="InterPro" id="IPR000551">
    <property type="entry name" value="MerR-type_HTH_dom"/>
</dbReference>
<feature type="domain" description="HTH merR-type" evidence="1">
    <location>
        <begin position="1"/>
        <end position="45"/>
    </location>
</feature>